<dbReference type="GO" id="GO:0005739">
    <property type="term" value="C:mitochondrion"/>
    <property type="evidence" value="ECO:0007669"/>
    <property type="project" value="TreeGrafter"/>
</dbReference>
<dbReference type="Gene3D" id="3.40.50.150">
    <property type="entry name" value="Vaccinia Virus protein VP39"/>
    <property type="match status" value="1"/>
</dbReference>
<keyword evidence="3" id="KW-0949">S-adenosyl-L-methionine</keyword>
<dbReference type="AlphaFoldDB" id="A0A9P3LLP5"/>
<accession>A0A9P3LLP5</accession>
<dbReference type="GO" id="GO:0032259">
    <property type="term" value="P:methylation"/>
    <property type="evidence" value="ECO:0007669"/>
    <property type="project" value="UniProtKB-KW"/>
</dbReference>
<reference evidence="5 6" key="1">
    <citation type="submission" date="2021-08" db="EMBL/GenBank/DDBJ databases">
        <title>Draft Genome Sequence of Phanerochaete sordida strain YK-624.</title>
        <authorList>
            <person name="Mori T."/>
            <person name="Dohra H."/>
            <person name="Suzuki T."/>
            <person name="Kawagishi H."/>
            <person name="Hirai H."/>
        </authorList>
    </citation>
    <scope>NUCLEOTIDE SEQUENCE [LARGE SCALE GENOMIC DNA]</scope>
    <source>
        <strain evidence="5 6">YK-624</strain>
    </source>
</reference>
<keyword evidence="1 5" id="KW-0489">Methyltransferase</keyword>
<gene>
    <name evidence="5" type="ORF">PsYK624_162340</name>
</gene>
<dbReference type="CDD" id="cd02440">
    <property type="entry name" value="AdoMet_MTases"/>
    <property type="match status" value="1"/>
</dbReference>
<sequence length="295" mass="31564">MSSISAEDVAALSLHTPKQLAVQLAQTEHRIALLDLWGINLQGARVLELGCGQGDCTAVLAEAVGPDGHVTAIDPGALTYGSPYTLGQAQAHLSEGRLGPRITWVQATPLEFLRTNNDVPQYDVAVLAHCLWYFASPPLIAQTLRLLGTRAKKICIAEWSLNTAETHPAHAHVLAVLAQAALECRKDPEASLSNVRTVVSPTRIKELAAASGLKVEREGVVTPGPGVFDGRWEALRVLGDEFVQEINDFVKDEREKSVVLALRDAAVASVARLENGVKGVRSMDTWVCVASSAAD</sequence>
<dbReference type="Pfam" id="PF13649">
    <property type="entry name" value="Methyltransf_25"/>
    <property type="match status" value="1"/>
</dbReference>
<evidence type="ECO:0000313" key="6">
    <source>
        <dbReference type="Proteomes" id="UP000703269"/>
    </source>
</evidence>
<name>A0A9P3LLP5_9APHY</name>
<dbReference type="PANTHER" id="PTHR43464">
    <property type="entry name" value="METHYLTRANSFERASE"/>
    <property type="match status" value="1"/>
</dbReference>
<evidence type="ECO:0000256" key="3">
    <source>
        <dbReference type="ARBA" id="ARBA00022691"/>
    </source>
</evidence>
<dbReference type="OrthoDB" id="8300214at2759"/>
<organism evidence="5 6">
    <name type="scientific">Phanerochaete sordida</name>
    <dbReference type="NCBI Taxonomy" id="48140"/>
    <lineage>
        <taxon>Eukaryota</taxon>
        <taxon>Fungi</taxon>
        <taxon>Dikarya</taxon>
        <taxon>Basidiomycota</taxon>
        <taxon>Agaricomycotina</taxon>
        <taxon>Agaricomycetes</taxon>
        <taxon>Polyporales</taxon>
        <taxon>Phanerochaetaceae</taxon>
        <taxon>Phanerochaete</taxon>
    </lineage>
</organism>
<evidence type="ECO:0000259" key="4">
    <source>
        <dbReference type="Pfam" id="PF13649"/>
    </source>
</evidence>
<proteinExistence type="predicted"/>
<dbReference type="SUPFAM" id="SSF53335">
    <property type="entry name" value="S-adenosyl-L-methionine-dependent methyltransferases"/>
    <property type="match status" value="1"/>
</dbReference>
<comment type="caution">
    <text evidence="5">The sequence shown here is derived from an EMBL/GenBank/DDBJ whole genome shotgun (WGS) entry which is preliminary data.</text>
</comment>
<dbReference type="InterPro" id="IPR041698">
    <property type="entry name" value="Methyltransf_25"/>
</dbReference>
<evidence type="ECO:0000256" key="1">
    <source>
        <dbReference type="ARBA" id="ARBA00022603"/>
    </source>
</evidence>
<dbReference type="EMBL" id="BPQB01000127">
    <property type="protein sequence ID" value="GJE99958.1"/>
    <property type="molecule type" value="Genomic_DNA"/>
</dbReference>
<keyword evidence="6" id="KW-1185">Reference proteome</keyword>
<evidence type="ECO:0000313" key="5">
    <source>
        <dbReference type="EMBL" id="GJE99958.1"/>
    </source>
</evidence>
<feature type="domain" description="Methyltransferase" evidence="4">
    <location>
        <begin position="46"/>
        <end position="144"/>
    </location>
</feature>
<protein>
    <submittedName>
        <fullName evidence="5">S-adenosyl-L-methionine-dependent methyltransferase</fullName>
    </submittedName>
</protein>
<dbReference type="GO" id="GO:0010420">
    <property type="term" value="F:polyprenyldihydroxybenzoate methyltransferase activity"/>
    <property type="evidence" value="ECO:0007669"/>
    <property type="project" value="TreeGrafter"/>
</dbReference>
<dbReference type="Proteomes" id="UP000703269">
    <property type="component" value="Unassembled WGS sequence"/>
</dbReference>
<dbReference type="InterPro" id="IPR029063">
    <property type="entry name" value="SAM-dependent_MTases_sf"/>
</dbReference>
<keyword evidence="2" id="KW-0808">Transferase</keyword>
<dbReference type="PANTHER" id="PTHR43464:SF19">
    <property type="entry name" value="UBIQUINONE BIOSYNTHESIS O-METHYLTRANSFERASE, MITOCHONDRIAL"/>
    <property type="match status" value="1"/>
</dbReference>
<evidence type="ECO:0000256" key="2">
    <source>
        <dbReference type="ARBA" id="ARBA00022679"/>
    </source>
</evidence>